<gene>
    <name evidence="3" type="ORF">JM949_13150</name>
</gene>
<dbReference type="EMBL" id="JAEVHL010000050">
    <property type="protein sequence ID" value="MBM0276318.1"/>
    <property type="molecule type" value="Genomic_DNA"/>
</dbReference>
<dbReference type="Gene3D" id="1.10.443.10">
    <property type="entry name" value="Intergrase catalytic core"/>
    <property type="match status" value="1"/>
</dbReference>
<sequence length="173" mass="19637">MATPHGQQTTIDGQVHTRHDPPLRGRRARDRIWLRDADDHLVDVNALEANCFWAWALIETLRHTGARIEEVLELTQLSLRHYTPSTTRTLVPLLHITPSKADRERLIPMSPELVQVLLAVQRRARGDAETVPLAIRYDPAEKTHGPALPHLFARRVGTRQEVLSNHCGGARQR</sequence>
<organism evidence="3 4">
    <name type="scientific">Micromonospora tarensis</name>
    <dbReference type="NCBI Taxonomy" id="2806100"/>
    <lineage>
        <taxon>Bacteria</taxon>
        <taxon>Bacillati</taxon>
        <taxon>Actinomycetota</taxon>
        <taxon>Actinomycetes</taxon>
        <taxon>Micromonosporales</taxon>
        <taxon>Micromonosporaceae</taxon>
        <taxon>Micromonospora</taxon>
    </lineage>
</organism>
<protein>
    <recommendedName>
        <fullName evidence="5">Phage integrase family protein</fullName>
    </recommendedName>
</protein>
<feature type="region of interest" description="Disordered" evidence="2">
    <location>
        <begin position="1"/>
        <end position="23"/>
    </location>
</feature>
<evidence type="ECO:0000256" key="1">
    <source>
        <dbReference type="ARBA" id="ARBA00023172"/>
    </source>
</evidence>
<dbReference type="SUPFAM" id="SSF56349">
    <property type="entry name" value="DNA breaking-rejoining enzymes"/>
    <property type="match status" value="1"/>
</dbReference>
<keyword evidence="1" id="KW-0233">DNA recombination</keyword>
<proteinExistence type="predicted"/>
<dbReference type="InterPro" id="IPR013762">
    <property type="entry name" value="Integrase-like_cat_sf"/>
</dbReference>
<dbReference type="RefSeq" id="WP_203148776.1">
    <property type="nucleotide sequence ID" value="NZ_JAEVHL010000050.1"/>
</dbReference>
<name>A0ABS1YFY8_9ACTN</name>
<evidence type="ECO:0000256" key="2">
    <source>
        <dbReference type="SAM" id="MobiDB-lite"/>
    </source>
</evidence>
<reference evidence="3 4" key="1">
    <citation type="submission" date="2021-01" db="EMBL/GenBank/DDBJ databases">
        <title>Draft genome sequence of Micromonospora sp. strain STR1s_6.</title>
        <authorList>
            <person name="Karlyshev A."/>
            <person name="Jawad R."/>
        </authorList>
    </citation>
    <scope>NUCLEOTIDE SEQUENCE [LARGE SCALE GENOMIC DNA]</scope>
    <source>
        <strain evidence="3 4">STR1S-6</strain>
    </source>
</reference>
<dbReference type="InterPro" id="IPR011010">
    <property type="entry name" value="DNA_brk_join_enz"/>
</dbReference>
<feature type="compositionally biased region" description="Polar residues" evidence="2">
    <location>
        <begin position="1"/>
        <end position="12"/>
    </location>
</feature>
<dbReference type="Proteomes" id="UP000622245">
    <property type="component" value="Unassembled WGS sequence"/>
</dbReference>
<keyword evidence="4" id="KW-1185">Reference proteome</keyword>
<evidence type="ECO:0000313" key="3">
    <source>
        <dbReference type="EMBL" id="MBM0276318.1"/>
    </source>
</evidence>
<accession>A0ABS1YFY8</accession>
<comment type="caution">
    <text evidence="3">The sequence shown here is derived from an EMBL/GenBank/DDBJ whole genome shotgun (WGS) entry which is preliminary data.</text>
</comment>
<evidence type="ECO:0008006" key="5">
    <source>
        <dbReference type="Google" id="ProtNLM"/>
    </source>
</evidence>
<evidence type="ECO:0000313" key="4">
    <source>
        <dbReference type="Proteomes" id="UP000622245"/>
    </source>
</evidence>